<feature type="non-terminal residue" evidence="1">
    <location>
        <position position="211"/>
    </location>
</feature>
<gene>
    <name evidence="1" type="ORF">HK100_008165</name>
</gene>
<dbReference type="AlphaFoldDB" id="A0AAD5SQX9"/>
<evidence type="ECO:0000313" key="1">
    <source>
        <dbReference type="EMBL" id="KAJ3088050.1"/>
    </source>
</evidence>
<protein>
    <submittedName>
        <fullName evidence="1">Uncharacterized protein</fullName>
    </submittedName>
</protein>
<dbReference type="Proteomes" id="UP001211907">
    <property type="component" value="Unassembled WGS sequence"/>
</dbReference>
<name>A0AAD5SQX9_9FUNG</name>
<proteinExistence type="predicted"/>
<sequence>MPRKSHRHKLIEDVEECLMSAVLNEEDDELFHSSSAEASDSDDAIVFTETDNLLELLWFMESRRTITDCRRIPKSTALKTLILSMDDQDFRTRTRMNHKSFDSLVELIKDHPIFQNNSRNPQANVREQLLLALERFGSSGNAAGVYRTACHMGVSAGTTTLYTRRVITALLSIENQYIFWPKRNQRRQMRRRMEAQLGFSGCTGFIDGTGI</sequence>
<dbReference type="EMBL" id="JADGJH010003929">
    <property type="protein sequence ID" value="KAJ3088050.1"/>
    <property type="molecule type" value="Genomic_DNA"/>
</dbReference>
<comment type="caution">
    <text evidence="1">The sequence shown here is derived from an EMBL/GenBank/DDBJ whole genome shotgun (WGS) entry which is preliminary data.</text>
</comment>
<evidence type="ECO:0000313" key="2">
    <source>
        <dbReference type="Proteomes" id="UP001211907"/>
    </source>
</evidence>
<accession>A0AAD5SQX9</accession>
<organism evidence="1 2">
    <name type="scientific">Physocladia obscura</name>
    <dbReference type="NCBI Taxonomy" id="109957"/>
    <lineage>
        <taxon>Eukaryota</taxon>
        <taxon>Fungi</taxon>
        <taxon>Fungi incertae sedis</taxon>
        <taxon>Chytridiomycota</taxon>
        <taxon>Chytridiomycota incertae sedis</taxon>
        <taxon>Chytridiomycetes</taxon>
        <taxon>Chytridiales</taxon>
        <taxon>Chytriomycetaceae</taxon>
        <taxon>Physocladia</taxon>
    </lineage>
</organism>
<reference evidence="1" key="1">
    <citation type="submission" date="2020-05" db="EMBL/GenBank/DDBJ databases">
        <title>Phylogenomic resolution of chytrid fungi.</title>
        <authorList>
            <person name="Stajich J.E."/>
            <person name="Amses K."/>
            <person name="Simmons R."/>
            <person name="Seto K."/>
            <person name="Myers J."/>
            <person name="Bonds A."/>
            <person name="Quandt C.A."/>
            <person name="Barry K."/>
            <person name="Liu P."/>
            <person name="Grigoriev I."/>
            <person name="Longcore J.E."/>
            <person name="James T.Y."/>
        </authorList>
    </citation>
    <scope>NUCLEOTIDE SEQUENCE</scope>
    <source>
        <strain evidence="1">JEL0513</strain>
    </source>
</reference>
<keyword evidence="2" id="KW-1185">Reference proteome</keyword>